<organism evidence="1 2">
    <name type="scientific">Melanomma pulvis-pyrius CBS 109.77</name>
    <dbReference type="NCBI Taxonomy" id="1314802"/>
    <lineage>
        <taxon>Eukaryota</taxon>
        <taxon>Fungi</taxon>
        <taxon>Dikarya</taxon>
        <taxon>Ascomycota</taxon>
        <taxon>Pezizomycotina</taxon>
        <taxon>Dothideomycetes</taxon>
        <taxon>Pleosporomycetidae</taxon>
        <taxon>Pleosporales</taxon>
        <taxon>Melanommataceae</taxon>
        <taxon>Melanomma</taxon>
    </lineage>
</organism>
<accession>A0A6A6WTM3</accession>
<dbReference type="PANTHER" id="PTHR38797">
    <property type="entry name" value="NUCLEAR PORE COMPLEX PROTEIN NUP85-RELATED"/>
    <property type="match status" value="1"/>
</dbReference>
<dbReference type="Pfam" id="PF12311">
    <property type="entry name" value="DUF3632"/>
    <property type="match status" value="1"/>
</dbReference>
<dbReference type="AlphaFoldDB" id="A0A6A6WTM3"/>
<gene>
    <name evidence="1" type="ORF">K505DRAFT_421878</name>
</gene>
<reference evidence="1" key="1">
    <citation type="journal article" date="2020" name="Stud. Mycol.">
        <title>101 Dothideomycetes genomes: a test case for predicting lifestyles and emergence of pathogens.</title>
        <authorList>
            <person name="Haridas S."/>
            <person name="Albert R."/>
            <person name="Binder M."/>
            <person name="Bloem J."/>
            <person name="Labutti K."/>
            <person name="Salamov A."/>
            <person name="Andreopoulos B."/>
            <person name="Baker S."/>
            <person name="Barry K."/>
            <person name="Bills G."/>
            <person name="Bluhm B."/>
            <person name="Cannon C."/>
            <person name="Castanera R."/>
            <person name="Culley D."/>
            <person name="Daum C."/>
            <person name="Ezra D."/>
            <person name="Gonzalez J."/>
            <person name="Henrissat B."/>
            <person name="Kuo A."/>
            <person name="Liang C."/>
            <person name="Lipzen A."/>
            <person name="Lutzoni F."/>
            <person name="Magnuson J."/>
            <person name="Mondo S."/>
            <person name="Nolan M."/>
            <person name="Ohm R."/>
            <person name="Pangilinan J."/>
            <person name="Park H.-J."/>
            <person name="Ramirez L."/>
            <person name="Alfaro M."/>
            <person name="Sun H."/>
            <person name="Tritt A."/>
            <person name="Yoshinaga Y."/>
            <person name="Zwiers L.-H."/>
            <person name="Turgeon B."/>
            <person name="Goodwin S."/>
            <person name="Spatafora J."/>
            <person name="Crous P."/>
            <person name="Grigoriev I."/>
        </authorList>
    </citation>
    <scope>NUCLEOTIDE SEQUENCE</scope>
    <source>
        <strain evidence="1">CBS 109.77</strain>
    </source>
</reference>
<dbReference type="InterPro" id="IPR053204">
    <property type="entry name" value="Oxopyrrolidines_Biosynth-assoc"/>
</dbReference>
<dbReference type="PANTHER" id="PTHR38797:SF4">
    <property type="entry name" value="NUCLEAR PORE COMPLEX PROTEIN NUP85"/>
    <property type="match status" value="1"/>
</dbReference>
<evidence type="ECO:0000313" key="2">
    <source>
        <dbReference type="Proteomes" id="UP000799757"/>
    </source>
</evidence>
<sequence length="280" mass="32031">MDEVVDLASLENETTTELERKIIKIFRSLFDGDLIPEDVARKIDGLCSDTVLPNGEGDEKITTETFLWNLWTLVNQIVQECPTSNLDSIVEVLQHLRGISSRDVDQWGISRSLWKDLPFFAAYLRDDWQGPVEFEGESKDLAVKRWIRLNSFAARMLGRSWTDLGLLHFAIWELRDTLEEDVDEEDLLTRIAVAFEWIQHAGSVLFDSISSWTSAVETPREDVSMKPGSLYKGNSRVTLERWGFWKQRLREIGIKHDENVSTQALAAVSVMAAIEESIQQ</sequence>
<dbReference type="Proteomes" id="UP000799757">
    <property type="component" value="Unassembled WGS sequence"/>
</dbReference>
<dbReference type="InterPro" id="IPR022085">
    <property type="entry name" value="OpdG"/>
</dbReference>
<dbReference type="EMBL" id="MU002339">
    <property type="protein sequence ID" value="KAF2787274.1"/>
    <property type="molecule type" value="Genomic_DNA"/>
</dbReference>
<proteinExistence type="predicted"/>
<protein>
    <submittedName>
        <fullName evidence="1">Uncharacterized protein</fullName>
    </submittedName>
</protein>
<dbReference type="OrthoDB" id="5392447at2759"/>
<evidence type="ECO:0000313" key="1">
    <source>
        <dbReference type="EMBL" id="KAF2787274.1"/>
    </source>
</evidence>
<keyword evidence="2" id="KW-1185">Reference proteome</keyword>
<name>A0A6A6WTM3_9PLEO</name>